<feature type="chain" id="PRO_5023093806" evidence="1">
    <location>
        <begin position="27"/>
        <end position="82"/>
    </location>
</feature>
<dbReference type="EMBL" id="ML213603">
    <property type="protein sequence ID" value="TFK38341.1"/>
    <property type="molecule type" value="Genomic_DNA"/>
</dbReference>
<feature type="signal peptide" evidence="1">
    <location>
        <begin position="1"/>
        <end position="26"/>
    </location>
</feature>
<name>A0A5C3MAZ9_9AGAR</name>
<evidence type="ECO:0000256" key="1">
    <source>
        <dbReference type="SAM" id="SignalP"/>
    </source>
</evidence>
<evidence type="ECO:0000313" key="3">
    <source>
        <dbReference type="Proteomes" id="UP000308652"/>
    </source>
</evidence>
<organism evidence="2 3">
    <name type="scientific">Crucibulum laeve</name>
    <dbReference type="NCBI Taxonomy" id="68775"/>
    <lineage>
        <taxon>Eukaryota</taxon>
        <taxon>Fungi</taxon>
        <taxon>Dikarya</taxon>
        <taxon>Basidiomycota</taxon>
        <taxon>Agaricomycotina</taxon>
        <taxon>Agaricomycetes</taxon>
        <taxon>Agaricomycetidae</taxon>
        <taxon>Agaricales</taxon>
        <taxon>Agaricineae</taxon>
        <taxon>Nidulariaceae</taxon>
        <taxon>Crucibulum</taxon>
    </lineage>
</organism>
<proteinExistence type="predicted"/>
<protein>
    <submittedName>
        <fullName evidence="2">Uncharacterized protein</fullName>
    </submittedName>
</protein>
<keyword evidence="1" id="KW-0732">Signal</keyword>
<dbReference type="PROSITE" id="PS51257">
    <property type="entry name" value="PROKAR_LIPOPROTEIN"/>
    <property type="match status" value="1"/>
</dbReference>
<reference evidence="2 3" key="1">
    <citation type="journal article" date="2019" name="Nat. Ecol. Evol.">
        <title>Megaphylogeny resolves global patterns of mushroom evolution.</title>
        <authorList>
            <person name="Varga T."/>
            <person name="Krizsan K."/>
            <person name="Foldi C."/>
            <person name="Dima B."/>
            <person name="Sanchez-Garcia M."/>
            <person name="Sanchez-Ramirez S."/>
            <person name="Szollosi G.J."/>
            <person name="Szarkandi J.G."/>
            <person name="Papp V."/>
            <person name="Albert L."/>
            <person name="Andreopoulos W."/>
            <person name="Angelini C."/>
            <person name="Antonin V."/>
            <person name="Barry K.W."/>
            <person name="Bougher N.L."/>
            <person name="Buchanan P."/>
            <person name="Buyck B."/>
            <person name="Bense V."/>
            <person name="Catcheside P."/>
            <person name="Chovatia M."/>
            <person name="Cooper J."/>
            <person name="Damon W."/>
            <person name="Desjardin D."/>
            <person name="Finy P."/>
            <person name="Geml J."/>
            <person name="Haridas S."/>
            <person name="Hughes K."/>
            <person name="Justo A."/>
            <person name="Karasinski D."/>
            <person name="Kautmanova I."/>
            <person name="Kiss B."/>
            <person name="Kocsube S."/>
            <person name="Kotiranta H."/>
            <person name="LaButti K.M."/>
            <person name="Lechner B.E."/>
            <person name="Liimatainen K."/>
            <person name="Lipzen A."/>
            <person name="Lukacs Z."/>
            <person name="Mihaltcheva S."/>
            <person name="Morgado L.N."/>
            <person name="Niskanen T."/>
            <person name="Noordeloos M.E."/>
            <person name="Ohm R.A."/>
            <person name="Ortiz-Santana B."/>
            <person name="Ovrebo C."/>
            <person name="Racz N."/>
            <person name="Riley R."/>
            <person name="Savchenko A."/>
            <person name="Shiryaev A."/>
            <person name="Soop K."/>
            <person name="Spirin V."/>
            <person name="Szebenyi C."/>
            <person name="Tomsovsky M."/>
            <person name="Tulloss R.E."/>
            <person name="Uehling J."/>
            <person name="Grigoriev I.V."/>
            <person name="Vagvolgyi C."/>
            <person name="Papp T."/>
            <person name="Martin F.M."/>
            <person name="Miettinen O."/>
            <person name="Hibbett D.S."/>
            <person name="Nagy L.G."/>
        </authorList>
    </citation>
    <scope>NUCLEOTIDE SEQUENCE [LARGE SCALE GENOMIC DNA]</scope>
    <source>
        <strain evidence="2 3">CBS 166.37</strain>
    </source>
</reference>
<dbReference type="Proteomes" id="UP000308652">
    <property type="component" value="Unassembled WGS sequence"/>
</dbReference>
<gene>
    <name evidence="2" type="ORF">BDQ12DRAFT_683478</name>
</gene>
<dbReference type="AlphaFoldDB" id="A0A5C3MAZ9"/>
<evidence type="ECO:0000313" key="2">
    <source>
        <dbReference type="EMBL" id="TFK38341.1"/>
    </source>
</evidence>
<keyword evidence="3" id="KW-1185">Reference proteome</keyword>
<sequence length="82" mass="8921">MRASPMTSNLLHPSFNLTALAVSASGACVCSGLVSGDMVPLYRTLTALTDARVLVFFEFGICYSNKLIEQAIPQNHLFKKDK</sequence>
<accession>A0A5C3MAZ9</accession>